<dbReference type="EC" id="2.6.1.-" evidence="6"/>
<dbReference type="InterPro" id="IPR004839">
    <property type="entry name" value="Aminotransferase_I/II_large"/>
</dbReference>
<dbReference type="PANTHER" id="PTHR46383:SF1">
    <property type="entry name" value="ASPARTATE AMINOTRANSFERASE"/>
    <property type="match status" value="1"/>
</dbReference>
<evidence type="ECO:0000313" key="9">
    <source>
        <dbReference type="Proteomes" id="UP000652477"/>
    </source>
</evidence>
<evidence type="ECO:0000313" key="8">
    <source>
        <dbReference type="EMBL" id="MBC5689450.1"/>
    </source>
</evidence>
<dbReference type="InterPro" id="IPR015424">
    <property type="entry name" value="PyrdxlP-dep_Trfase"/>
</dbReference>
<evidence type="ECO:0000259" key="7">
    <source>
        <dbReference type="Pfam" id="PF00155"/>
    </source>
</evidence>
<comment type="similarity">
    <text evidence="2 6">Belongs to the class-I pyridoxal-phosphate-dependent aminotransferase family.</text>
</comment>
<evidence type="ECO:0000256" key="2">
    <source>
        <dbReference type="ARBA" id="ARBA00007441"/>
    </source>
</evidence>
<keyword evidence="4 6" id="KW-0808">Transferase</keyword>
<keyword evidence="5" id="KW-0663">Pyridoxal phosphate</keyword>
<evidence type="ECO:0000256" key="3">
    <source>
        <dbReference type="ARBA" id="ARBA00022576"/>
    </source>
</evidence>
<evidence type="ECO:0000256" key="1">
    <source>
        <dbReference type="ARBA" id="ARBA00001933"/>
    </source>
</evidence>
<dbReference type="PANTHER" id="PTHR46383">
    <property type="entry name" value="ASPARTATE AMINOTRANSFERASE"/>
    <property type="match status" value="1"/>
</dbReference>
<name>A0A923LJJ7_9FIRM</name>
<dbReference type="AlphaFoldDB" id="A0A923LJJ7"/>
<dbReference type="GO" id="GO:0008483">
    <property type="term" value="F:transaminase activity"/>
    <property type="evidence" value="ECO:0007669"/>
    <property type="project" value="UniProtKB-KW"/>
</dbReference>
<feature type="domain" description="Aminotransferase class I/classII large" evidence="7">
    <location>
        <begin position="33"/>
        <end position="383"/>
    </location>
</feature>
<dbReference type="RefSeq" id="WP_186876119.1">
    <property type="nucleotide sequence ID" value="NZ_JACOPF010000002.1"/>
</dbReference>
<accession>A0A923LJJ7</accession>
<dbReference type="Proteomes" id="UP000652477">
    <property type="component" value="Unassembled WGS sequence"/>
</dbReference>
<dbReference type="PROSITE" id="PS00105">
    <property type="entry name" value="AA_TRANSFER_CLASS_1"/>
    <property type="match status" value="1"/>
</dbReference>
<keyword evidence="9" id="KW-1185">Reference proteome</keyword>
<dbReference type="InterPro" id="IPR004838">
    <property type="entry name" value="NHTrfase_class1_PyrdxlP-BS"/>
</dbReference>
<dbReference type="FunFam" id="3.40.640.10:FF:000033">
    <property type="entry name" value="Aspartate aminotransferase"/>
    <property type="match status" value="1"/>
</dbReference>
<dbReference type="GO" id="GO:0030170">
    <property type="term" value="F:pyridoxal phosphate binding"/>
    <property type="evidence" value="ECO:0007669"/>
    <property type="project" value="InterPro"/>
</dbReference>
<dbReference type="GO" id="GO:0006520">
    <property type="term" value="P:amino acid metabolic process"/>
    <property type="evidence" value="ECO:0007669"/>
    <property type="project" value="InterPro"/>
</dbReference>
<reference evidence="8" key="1">
    <citation type="submission" date="2020-08" db="EMBL/GenBank/DDBJ databases">
        <title>Genome public.</title>
        <authorList>
            <person name="Liu C."/>
            <person name="Sun Q."/>
        </authorList>
    </citation>
    <scope>NUCLEOTIDE SEQUENCE</scope>
    <source>
        <strain evidence="8">NSJ-55</strain>
    </source>
</reference>
<proteinExistence type="inferred from homology"/>
<organism evidence="8 9">
    <name type="scientific">Mediterraneibacter hominis</name>
    <dbReference type="NCBI Taxonomy" id="2763054"/>
    <lineage>
        <taxon>Bacteria</taxon>
        <taxon>Bacillati</taxon>
        <taxon>Bacillota</taxon>
        <taxon>Clostridia</taxon>
        <taxon>Lachnospirales</taxon>
        <taxon>Lachnospiraceae</taxon>
        <taxon>Mediterraneibacter</taxon>
    </lineage>
</organism>
<dbReference type="Gene3D" id="3.90.1150.10">
    <property type="entry name" value="Aspartate Aminotransferase, domain 1"/>
    <property type="match status" value="1"/>
</dbReference>
<comment type="cofactor">
    <cofactor evidence="1 6">
        <name>pyridoxal 5'-phosphate</name>
        <dbReference type="ChEBI" id="CHEBI:597326"/>
    </cofactor>
</comment>
<dbReference type="InterPro" id="IPR015422">
    <property type="entry name" value="PyrdxlP-dep_Trfase_small"/>
</dbReference>
<dbReference type="SUPFAM" id="SSF53383">
    <property type="entry name" value="PLP-dependent transferases"/>
    <property type="match status" value="1"/>
</dbReference>
<protein>
    <recommendedName>
        <fullName evidence="6">Aminotransferase</fullName>
        <ecNumber evidence="6">2.6.1.-</ecNumber>
    </recommendedName>
</protein>
<dbReference type="Gene3D" id="3.40.640.10">
    <property type="entry name" value="Type I PLP-dependent aspartate aminotransferase-like (Major domain)"/>
    <property type="match status" value="1"/>
</dbReference>
<keyword evidence="3 6" id="KW-0032">Aminotransferase</keyword>
<comment type="caution">
    <text evidence="8">The sequence shown here is derived from an EMBL/GenBank/DDBJ whole genome shotgun (WGS) entry which is preliminary data.</text>
</comment>
<evidence type="ECO:0000256" key="4">
    <source>
        <dbReference type="ARBA" id="ARBA00022679"/>
    </source>
</evidence>
<dbReference type="InterPro" id="IPR015421">
    <property type="entry name" value="PyrdxlP-dep_Trfase_major"/>
</dbReference>
<gene>
    <name evidence="8" type="ORF">H8S37_11025</name>
</gene>
<evidence type="ECO:0000256" key="6">
    <source>
        <dbReference type="RuleBase" id="RU000481"/>
    </source>
</evidence>
<dbReference type="EMBL" id="JACOPF010000002">
    <property type="protein sequence ID" value="MBC5689450.1"/>
    <property type="molecule type" value="Genomic_DNA"/>
</dbReference>
<sequence>MKDYEPKKMKAITFTGIRRVLERAGQLEADGKSVIHFEIGQPDFVTPKYIREAACASLQAGNTRYTSNYGTIALRKAIAKKLEKENHIHADPNSEIMVTVGGEEAMAAAVLALVDAGDEVILSDPGYSPYDSIVKIANAVPVYVPLREADNWNFDLEILKQSITSKTKLIMLCTPSNPTGTIIDRESLEELSQICIDHDILVIADEAYERILYEDNVHTSIASLPGMWERTITIQSFSKSHSMCGFRIGYIAACKKLMSILIRAHQKIVLCATSSSQDAALAALTQESDEIAYMMEQFNKRRELIYSTLKELGLPCAYPQAAFYVFPNVSSLGMDGDTFCQRFLEEYGVACVPGSDFGPGSKNNLRLSYATSYEDCAEGMERLKKFVADIRSKQ</sequence>
<dbReference type="CDD" id="cd00609">
    <property type="entry name" value="AAT_like"/>
    <property type="match status" value="1"/>
</dbReference>
<dbReference type="Pfam" id="PF00155">
    <property type="entry name" value="Aminotran_1_2"/>
    <property type="match status" value="1"/>
</dbReference>
<evidence type="ECO:0000256" key="5">
    <source>
        <dbReference type="ARBA" id="ARBA00022898"/>
    </source>
</evidence>
<dbReference type="InterPro" id="IPR050596">
    <property type="entry name" value="AspAT/PAT-like"/>
</dbReference>